<feature type="coiled-coil region" evidence="1">
    <location>
        <begin position="100"/>
        <end position="281"/>
    </location>
</feature>
<dbReference type="InterPro" id="IPR015915">
    <property type="entry name" value="Kelch-typ_b-propeller"/>
</dbReference>
<proteinExistence type="predicted"/>
<dbReference type="Gene3D" id="1.10.287.1490">
    <property type="match status" value="1"/>
</dbReference>
<keyword evidence="3" id="KW-1185">Reference proteome</keyword>
<gene>
    <name evidence="2" type="ORF">OKIOD_LOCUS12551</name>
</gene>
<evidence type="ECO:0000256" key="1">
    <source>
        <dbReference type="SAM" id="Coils"/>
    </source>
</evidence>
<dbReference type="Proteomes" id="UP001158576">
    <property type="component" value="Chromosome 1"/>
</dbReference>
<protein>
    <submittedName>
        <fullName evidence="2">Oidioi.mRNA.OKI2018_I69.chr1.g3786.t1.cds</fullName>
    </submittedName>
</protein>
<reference evidence="2 3" key="1">
    <citation type="submission" date="2021-04" db="EMBL/GenBank/DDBJ databases">
        <authorList>
            <person name="Bliznina A."/>
        </authorList>
    </citation>
    <scope>NUCLEOTIDE SEQUENCE [LARGE SCALE GENOMIC DNA]</scope>
</reference>
<dbReference type="EMBL" id="OU015566">
    <property type="protein sequence ID" value="CAG5108419.1"/>
    <property type="molecule type" value="Genomic_DNA"/>
</dbReference>
<evidence type="ECO:0000313" key="3">
    <source>
        <dbReference type="Proteomes" id="UP001158576"/>
    </source>
</evidence>
<sequence>MIYFLLLFMKLISAANICSLEFSCPAFCKSSKGPAKVARNRAAKCKKAAEEELKRCLEECIFVDCVDECQNQFQRELETCPCWQDDESRSRCTEKTVLDLEQYRIMVDELQEHANGLERENQKLKDENEMLNQKSQNLKTENERLSSEEKRLNTRNYNLWKKLREKDGEIRRLQTDNANLIAANEELRTSKTATEDLQTALAEIKEDLDETKMEKSEIQEDLDIERIRNSDLQSEIEYCRNEIQEEKAQCLKTTQGLTIDLERTEDEKEAIETRMSIFERDLEKFKFENESCFGRQKNSLMVLSGYTSQTEFLSYVLKPDGSESPRTIKIPSSKNEYHYLLASISAMIRGKIYIFGEGYGYELRIKMIRGCEIKELDVKLNNQYYWGSSVVTAADQQSAMICFPEDEERKKCDEFDGSAVSIKPATKYSHKNSCLALYSDQPVAVSSWLSDGYKKVEKFDGASWTEMEDFRKAIYAHSCIGVFDGYLLLGGQYEENDNFYNSKDVYLLRDSKWTVVGQLNEIHFYSSATRIGNTIYLVGGKKEPFAVEKLEWDGEKISSAKVINNHSNPFWRPILFPVDEFYCT</sequence>
<accession>A0ABN7SYS2</accession>
<dbReference type="Gene3D" id="2.120.10.80">
    <property type="entry name" value="Kelch-type beta propeller"/>
    <property type="match status" value="1"/>
</dbReference>
<organism evidence="2 3">
    <name type="scientific">Oikopleura dioica</name>
    <name type="common">Tunicate</name>
    <dbReference type="NCBI Taxonomy" id="34765"/>
    <lineage>
        <taxon>Eukaryota</taxon>
        <taxon>Metazoa</taxon>
        <taxon>Chordata</taxon>
        <taxon>Tunicata</taxon>
        <taxon>Appendicularia</taxon>
        <taxon>Copelata</taxon>
        <taxon>Oikopleuridae</taxon>
        <taxon>Oikopleura</taxon>
    </lineage>
</organism>
<evidence type="ECO:0000313" key="2">
    <source>
        <dbReference type="EMBL" id="CAG5108419.1"/>
    </source>
</evidence>
<name>A0ABN7SYS2_OIKDI</name>
<keyword evidence="1" id="KW-0175">Coiled coil</keyword>
<dbReference type="SUPFAM" id="SSF117281">
    <property type="entry name" value="Kelch motif"/>
    <property type="match status" value="1"/>
</dbReference>